<evidence type="ECO:0000256" key="2">
    <source>
        <dbReference type="ARBA" id="ARBA00049106"/>
    </source>
</evidence>
<dbReference type="InterPro" id="IPR012349">
    <property type="entry name" value="Split_barrel_FMN-bd"/>
</dbReference>
<accession>A0ABV7IUA7</accession>
<dbReference type="PANTHER" id="PTHR39428:SF1">
    <property type="entry name" value="F420H(2)-DEPENDENT QUINONE REDUCTASE RV1261C"/>
    <property type="match status" value="1"/>
</dbReference>
<dbReference type="EMBL" id="JBHRTQ010000007">
    <property type="protein sequence ID" value="MFC3174396.1"/>
    <property type="molecule type" value="Genomic_DNA"/>
</dbReference>
<dbReference type="NCBIfam" id="TIGR00026">
    <property type="entry name" value="hi_GC_TIGR00026"/>
    <property type="match status" value="1"/>
</dbReference>
<proteinExistence type="inferred from homology"/>
<protein>
    <submittedName>
        <fullName evidence="3">Nitroreductase family deazaflavin-dependent oxidoreductase</fullName>
    </submittedName>
</protein>
<dbReference type="Gene3D" id="2.30.110.10">
    <property type="entry name" value="Electron Transport, Fmn-binding Protein, Chain A"/>
    <property type="match status" value="1"/>
</dbReference>
<dbReference type="Pfam" id="PF04075">
    <property type="entry name" value="F420H2_quin_red"/>
    <property type="match status" value="1"/>
</dbReference>
<comment type="similarity">
    <text evidence="1">Belongs to the F420H(2)-dependent quinone reductase family.</text>
</comment>
<gene>
    <name evidence="3" type="ORF">ACFOD9_09035</name>
</gene>
<name>A0ABV7IUA7_9SPHN</name>
<evidence type="ECO:0000313" key="3">
    <source>
        <dbReference type="EMBL" id="MFC3174396.1"/>
    </source>
</evidence>
<dbReference type="Proteomes" id="UP001595604">
    <property type="component" value="Unassembled WGS sequence"/>
</dbReference>
<comment type="catalytic activity">
    <reaction evidence="2">
        <text>oxidized coenzyme F420-(gamma-L-Glu)(n) + a quinol + H(+) = reduced coenzyme F420-(gamma-L-Glu)(n) + a quinone</text>
        <dbReference type="Rhea" id="RHEA:39663"/>
        <dbReference type="Rhea" id="RHEA-COMP:12939"/>
        <dbReference type="Rhea" id="RHEA-COMP:14378"/>
        <dbReference type="ChEBI" id="CHEBI:15378"/>
        <dbReference type="ChEBI" id="CHEBI:24646"/>
        <dbReference type="ChEBI" id="CHEBI:132124"/>
        <dbReference type="ChEBI" id="CHEBI:133980"/>
        <dbReference type="ChEBI" id="CHEBI:139511"/>
    </reaction>
</comment>
<dbReference type="PANTHER" id="PTHR39428">
    <property type="entry name" value="F420H(2)-DEPENDENT QUINONE REDUCTASE RV1261C"/>
    <property type="match status" value="1"/>
</dbReference>
<reference evidence="4" key="1">
    <citation type="journal article" date="2019" name="Int. J. Syst. Evol. Microbiol.">
        <title>The Global Catalogue of Microorganisms (GCM) 10K type strain sequencing project: providing services to taxonomists for standard genome sequencing and annotation.</title>
        <authorList>
            <consortium name="The Broad Institute Genomics Platform"/>
            <consortium name="The Broad Institute Genome Sequencing Center for Infectious Disease"/>
            <person name="Wu L."/>
            <person name="Ma J."/>
        </authorList>
    </citation>
    <scope>NUCLEOTIDE SEQUENCE [LARGE SCALE GENOMIC DNA]</scope>
    <source>
        <strain evidence="4">KCTC 42984</strain>
    </source>
</reference>
<dbReference type="RefSeq" id="WP_379509753.1">
    <property type="nucleotide sequence ID" value="NZ_JBHRTQ010000007.1"/>
</dbReference>
<sequence length="160" mass="17930">MVKPDEAMLKAAREQGGKSAIGTPMALLGDEHVRLYRETNGETGYEWNGATCCLLTTTGRKSGLKRTIPIIFTEAKGKIFIIGSQGGHPDHPLWYLNLQADPHATLQIKGDVFETIARTAESPEREELWAEACKKWPNYDVYQTRTTRRIPVVVFDRVEG</sequence>
<keyword evidence="4" id="KW-1185">Reference proteome</keyword>
<evidence type="ECO:0000256" key="1">
    <source>
        <dbReference type="ARBA" id="ARBA00008710"/>
    </source>
</evidence>
<organism evidence="3 4">
    <name type="scientific">Novosphingobium bradum</name>
    <dbReference type="NCBI Taxonomy" id="1737444"/>
    <lineage>
        <taxon>Bacteria</taxon>
        <taxon>Pseudomonadati</taxon>
        <taxon>Pseudomonadota</taxon>
        <taxon>Alphaproteobacteria</taxon>
        <taxon>Sphingomonadales</taxon>
        <taxon>Sphingomonadaceae</taxon>
        <taxon>Novosphingobium</taxon>
    </lineage>
</organism>
<evidence type="ECO:0000313" key="4">
    <source>
        <dbReference type="Proteomes" id="UP001595604"/>
    </source>
</evidence>
<comment type="caution">
    <text evidence="3">The sequence shown here is derived from an EMBL/GenBank/DDBJ whole genome shotgun (WGS) entry which is preliminary data.</text>
</comment>
<dbReference type="InterPro" id="IPR004378">
    <property type="entry name" value="F420H2_quin_Rdtase"/>
</dbReference>